<name>A0A3G3K2B5_9BACL</name>
<dbReference type="PANTHER" id="PTHR39158">
    <property type="entry name" value="OS08G0560600 PROTEIN"/>
    <property type="match status" value="1"/>
</dbReference>
<organism evidence="2 3">
    <name type="scientific">Cohnella candidum</name>
    <dbReference type="NCBI Taxonomy" id="2674991"/>
    <lineage>
        <taxon>Bacteria</taxon>
        <taxon>Bacillati</taxon>
        <taxon>Bacillota</taxon>
        <taxon>Bacilli</taxon>
        <taxon>Bacillales</taxon>
        <taxon>Paenibacillaceae</taxon>
        <taxon>Cohnella</taxon>
    </lineage>
</organism>
<dbReference type="InterPro" id="IPR018961">
    <property type="entry name" value="DnaJ_homolog_subfam-C_membr-28"/>
</dbReference>
<evidence type="ECO:0000313" key="3">
    <source>
        <dbReference type="Proteomes" id="UP000269097"/>
    </source>
</evidence>
<dbReference type="KEGG" id="coh:EAV92_19270"/>
<dbReference type="Proteomes" id="UP000269097">
    <property type="component" value="Chromosome"/>
</dbReference>
<sequence>MDWRVSAADEKIREAIRKGEFDNLPGKGQPLPPDDLEGVPEGLRIGFKLLKNAGMIPEEMQLRKDMVTLEDLLAACRDETERAKLRGELSAKKLRYQSLMSDRGWHVSDAFTAYERQIQEKLMREGENTE</sequence>
<gene>
    <name evidence="2" type="ORF">EAV92_19270</name>
</gene>
<evidence type="ECO:0000259" key="1">
    <source>
        <dbReference type="Pfam" id="PF09350"/>
    </source>
</evidence>
<dbReference type="EMBL" id="CP033433">
    <property type="protein sequence ID" value="AYQ74520.1"/>
    <property type="molecule type" value="Genomic_DNA"/>
</dbReference>
<evidence type="ECO:0000313" key="2">
    <source>
        <dbReference type="EMBL" id="AYQ74520.1"/>
    </source>
</evidence>
<dbReference type="AlphaFoldDB" id="A0A3G3K2B5"/>
<protein>
    <submittedName>
        <fullName evidence="2">DUF1992 domain-containing protein</fullName>
    </submittedName>
</protein>
<reference evidence="2 3" key="1">
    <citation type="submission" date="2018-10" db="EMBL/GenBank/DDBJ databases">
        <title>Genome Sequence of Cohnella sp.</title>
        <authorList>
            <person name="Srinivasan S."/>
            <person name="Kim M.K."/>
        </authorList>
    </citation>
    <scope>NUCLEOTIDE SEQUENCE [LARGE SCALE GENOMIC DNA]</scope>
    <source>
        <strain evidence="2 3">18JY8-7</strain>
    </source>
</reference>
<dbReference type="RefSeq" id="WP_123042600.1">
    <property type="nucleotide sequence ID" value="NZ_CP033433.1"/>
</dbReference>
<dbReference type="InterPro" id="IPR052573">
    <property type="entry name" value="DnaJ_C_subfamily_28"/>
</dbReference>
<dbReference type="PANTHER" id="PTHR39158:SF1">
    <property type="entry name" value="DNAJ HOMOLOG SUBFAMILY C MEMBER 28"/>
    <property type="match status" value="1"/>
</dbReference>
<keyword evidence="3" id="KW-1185">Reference proteome</keyword>
<proteinExistence type="predicted"/>
<feature type="domain" description="DnaJ homologue subfamily C member 28 conserved" evidence="1">
    <location>
        <begin position="8"/>
        <end position="74"/>
    </location>
</feature>
<accession>A0A3G3K2B5</accession>
<dbReference type="Pfam" id="PF09350">
    <property type="entry name" value="DJC28_CD"/>
    <property type="match status" value="1"/>
</dbReference>